<evidence type="ECO:0000313" key="11">
    <source>
        <dbReference type="Proteomes" id="UP000215506"/>
    </source>
</evidence>
<feature type="compositionally biased region" description="Polar residues" evidence="8">
    <location>
        <begin position="459"/>
        <end position="469"/>
    </location>
</feature>
<evidence type="ECO:0000256" key="2">
    <source>
        <dbReference type="ARBA" id="ARBA00022527"/>
    </source>
</evidence>
<dbReference type="PANTHER" id="PTHR43289:SF6">
    <property type="entry name" value="SERINE_THREONINE-PROTEIN KINASE NEKL-3"/>
    <property type="match status" value="1"/>
</dbReference>
<keyword evidence="6 7" id="KW-0067">ATP-binding</keyword>
<accession>A0A231HES7</accession>
<evidence type="ECO:0000256" key="4">
    <source>
        <dbReference type="ARBA" id="ARBA00022741"/>
    </source>
</evidence>
<evidence type="ECO:0000256" key="7">
    <source>
        <dbReference type="PROSITE-ProRule" id="PRU10141"/>
    </source>
</evidence>
<evidence type="ECO:0000256" key="8">
    <source>
        <dbReference type="SAM" id="MobiDB-lite"/>
    </source>
</evidence>
<dbReference type="Pfam" id="PF00069">
    <property type="entry name" value="Pkinase"/>
    <property type="match status" value="1"/>
</dbReference>
<evidence type="ECO:0000256" key="1">
    <source>
        <dbReference type="ARBA" id="ARBA00012513"/>
    </source>
</evidence>
<dbReference type="Proteomes" id="UP000215506">
    <property type="component" value="Unassembled WGS sequence"/>
</dbReference>
<comment type="caution">
    <text evidence="10">The sequence shown here is derived from an EMBL/GenBank/DDBJ whole genome shotgun (WGS) entry which is preliminary data.</text>
</comment>
<feature type="region of interest" description="Disordered" evidence="8">
    <location>
        <begin position="733"/>
        <end position="793"/>
    </location>
</feature>
<feature type="domain" description="Protein kinase" evidence="9">
    <location>
        <begin position="15"/>
        <end position="275"/>
    </location>
</feature>
<dbReference type="PANTHER" id="PTHR43289">
    <property type="entry name" value="MITOGEN-ACTIVATED PROTEIN KINASE KINASE KINASE 20-RELATED"/>
    <property type="match status" value="1"/>
</dbReference>
<feature type="region of interest" description="Disordered" evidence="8">
    <location>
        <begin position="387"/>
        <end position="441"/>
    </location>
</feature>
<keyword evidence="11" id="KW-1185">Reference proteome</keyword>
<keyword evidence="4 7" id="KW-0547">Nucleotide-binding</keyword>
<evidence type="ECO:0000256" key="3">
    <source>
        <dbReference type="ARBA" id="ARBA00022679"/>
    </source>
</evidence>
<name>A0A231HES7_9NOCA</name>
<keyword evidence="5 10" id="KW-0418">Kinase</keyword>
<dbReference type="SUPFAM" id="SSF56112">
    <property type="entry name" value="Protein kinase-like (PK-like)"/>
    <property type="match status" value="1"/>
</dbReference>
<protein>
    <recommendedName>
        <fullName evidence="1">non-specific serine/threonine protein kinase</fullName>
        <ecNumber evidence="1">2.7.11.1</ecNumber>
    </recommendedName>
</protein>
<feature type="binding site" evidence="7">
    <location>
        <position position="44"/>
    </location>
    <ligand>
        <name>ATP</name>
        <dbReference type="ChEBI" id="CHEBI:30616"/>
    </ligand>
</feature>
<evidence type="ECO:0000256" key="6">
    <source>
        <dbReference type="ARBA" id="ARBA00022840"/>
    </source>
</evidence>
<dbReference type="PROSITE" id="PS00108">
    <property type="entry name" value="PROTEIN_KINASE_ST"/>
    <property type="match status" value="1"/>
</dbReference>
<dbReference type="GO" id="GO:0005524">
    <property type="term" value="F:ATP binding"/>
    <property type="evidence" value="ECO:0007669"/>
    <property type="project" value="UniProtKB-UniRule"/>
</dbReference>
<dbReference type="GO" id="GO:0004674">
    <property type="term" value="F:protein serine/threonine kinase activity"/>
    <property type="evidence" value="ECO:0007669"/>
    <property type="project" value="UniProtKB-KW"/>
</dbReference>
<evidence type="ECO:0000259" key="9">
    <source>
        <dbReference type="PROSITE" id="PS50011"/>
    </source>
</evidence>
<feature type="region of interest" description="Disordered" evidence="8">
    <location>
        <begin position="329"/>
        <end position="374"/>
    </location>
</feature>
<keyword evidence="3 10" id="KW-0808">Transferase</keyword>
<gene>
    <name evidence="10" type="primary">pknH</name>
    <name evidence="10" type="ORF">B7C42_00512</name>
</gene>
<reference evidence="10 11" key="1">
    <citation type="submission" date="2017-07" db="EMBL/GenBank/DDBJ databases">
        <title>First draft Genome Sequence of Nocardia cerradoensis isolated from human infection.</title>
        <authorList>
            <person name="Carrasco G."/>
        </authorList>
    </citation>
    <scope>NUCLEOTIDE SEQUENCE [LARGE SCALE GENOMIC DNA]</scope>
    <source>
        <strain evidence="10 11">CNM20130759</strain>
    </source>
</reference>
<dbReference type="PROSITE" id="PS50011">
    <property type="entry name" value="PROTEIN_KINASE_DOM"/>
    <property type="match status" value="1"/>
</dbReference>
<dbReference type="PROSITE" id="PS00107">
    <property type="entry name" value="PROTEIN_KINASE_ATP"/>
    <property type="match status" value="1"/>
</dbReference>
<evidence type="ECO:0000256" key="5">
    <source>
        <dbReference type="ARBA" id="ARBA00022777"/>
    </source>
</evidence>
<feature type="region of interest" description="Disordered" evidence="8">
    <location>
        <begin position="458"/>
        <end position="579"/>
    </location>
</feature>
<dbReference type="AlphaFoldDB" id="A0A231HES7"/>
<feature type="region of interest" description="Disordered" evidence="8">
    <location>
        <begin position="622"/>
        <end position="641"/>
    </location>
</feature>
<feature type="compositionally biased region" description="Low complexity" evidence="8">
    <location>
        <begin position="387"/>
        <end position="410"/>
    </location>
</feature>
<dbReference type="EMBL" id="NGAF01000001">
    <property type="protein sequence ID" value="OXR47389.1"/>
    <property type="molecule type" value="Genomic_DNA"/>
</dbReference>
<dbReference type="Gene3D" id="3.30.200.20">
    <property type="entry name" value="Phosphorylase Kinase, domain 1"/>
    <property type="match status" value="1"/>
</dbReference>
<organism evidence="10 11">
    <name type="scientific">Nocardia cerradoensis</name>
    <dbReference type="NCBI Taxonomy" id="85688"/>
    <lineage>
        <taxon>Bacteria</taxon>
        <taxon>Bacillati</taxon>
        <taxon>Actinomycetota</taxon>
        <taxon>Actinomycetes</taxon>
        <taxon>Mycobacteriales</taxon>
        <taxon>Nocardiaceae</taxon>
        <taxon>Nocardia</taxon>
    </lineage>
</organism>
<dbReference type="InterPro" id="IPR000719">
    <property type="entry name" value="Prot_kinase_dom"/>
</dbReference>
<dbReference type="InterPro" id="IPR011009">
    <property type="entry name" value="Kinase-like_dom_sf"/>
</dbReference>
<proteinExistence type="predicted"/>
<dbReference type="FunFam" id="1.10.510.10:FF:000021">
    <property type="entry name" value="Serine/threonine protein kinase"/>
    <property type="match status" value="1"/>
</dbReference>
<feature type="compositionally biased region" description="Low complexity" evidence="8">
    <location>
        <begin position="736"/>
        <end position="772"/>
    </location>
</feature>
<evidence type="ECO:0000313" key="10">
    <source>
        <dbReference type="EMBL" id="OXR47389.1"/>
    </source>
</evidence>
<dbReference type="EC" id="2.7.11.1" evidence="1"/>
<keyword evidence="2" id="KW-0723">Serine/threonine-protein kinase</keyword>
<feature type="compositionally biased region" description="Polar residues" evidence="8">
    <location>
        <begin position="779"/>
        <end position="793"/>
    </location>
</feature>
<sequence>MDVPRSRVGTRFGPYEVRSLLGRGGMGEVYEAFDTGRDRVVALKILPEQLAQDATYQDRFRRESQAAARLAEPHIIPIHDWGETGGSLFLDMRLVRGENLRTLLRRQGKLDADRAVAIVEQVAAALDAAHAAGLVHRDVKPANILVTPADFAYLTDFGIARDEGDNPHTTGSHAAGSYTYMAPERFDSGPVTARADIYSLACVLHECLTGATPFPAESVSVLIRSHLSEPPPRASAARAGVPEAIDDVIARAMAKAPADRYQTAGQFAAAARAALGLGGRMPANSSAAGTPFDSGTPKVFGAELLANTPRGASPSHGPDPVSVAAARDNDYRRTPEPTTFQPFGPDGPTIAANFQPRSSAAAGDSAAGGADASTGTANAATAQSVSAASGAGPVQDGPAGANRPADAPAATSRAYETTGTLRIIPPPNKDERDTSGDLPIIRPADPTLVEPGEFHFTLPTETPAAQSKPATLPSLPMRKPPAAGAAGSTRQTSEPVVPRAAEPARRPAAESSRAYGVIGSEETDDRTEQPVAEQDSIPASDYRTQLLDPAQFSTDPEATARSDADTALGSDADLQPGEKTELIDVSQFRTGGTDHAPGAEENTRFLDVSQFGTVAEGAGDTRFLDVARPGDEDYGDDTRYDDDLRFRDDARYDEDDRYDDARYADARYEDDDRYADDDYDDEFAFAATGSEDTRPAKRSRSVRVPVVLGVLSAVVLAGLGIVGWQVFGSSGSNDHPATAAAPAAPAVTAQQPATSSARSTTAAPTTTGTSATLPVGATPCSQTSTSQGSFGKTATGSEVTSCGFAEAVRKAYAQAAESHGATSAATAEASTSIIAVSPVTGRSYPMTCTSSGKVVTCTGGDNAVVYVY</sequence>
<dbReference type="InterPro" id="IPR017441">
    <property type="entry name" value="Protein_kinase_ATP_BS"/>
</dbReference>
<dbReference type="CDD" id="cd14014">
    <property type="entry name" value="STKc_PknB_like"/>
    <property type="match status" value="1"/>
</dbReference>
<dbReference type="Gene3D" id="1.10.510.10">
    <property type="entry name" value="Transferase(Phosphotransferase) domain 1"/>
    <property type="match status" value="1"/>
</dbReference>
<dbReference type="SMART" id="SM00220">
    <property type="entry name" value="S_TKc"/>
    <property type="match status" value="1"/>
</dbReference>
<dbReference type="InterPro" id="IPR008271">
    <property type="entry name" value="Ser/Thr_kinase_AS"/>
</dbReference>
<feature type="compositionally biased region" description="Low complexity" evidence="8">
    <location>
        <begin position="358"/>
        <end position="374"/>
    </location>
</feature>